<gene>
    <name evidence="1" type="ORF">L9F63_000155</name>
</gene>
<sequence length="53" mass="6376">RPLLIKSINKTYYVNVTRPTRRQKNCYELVLPTSSLQRMTFMHVKTTPIFNEF</sequence>
<name>A0AAD8AM73_DIPPU</name>
<dbReference type="EMBL" id="JASPKZ010000005">
    <property type="protein sequence ID" value="KAJ9601684.1"/>
    <property type="molecule type" value="Genomic_DNA"/>
</dbReference>
<feature type="non-terminal residue" evidence="1">
    <location>
        <position position="53"/>
    </location>
</feature>
<proteinExistence type="predicted"/>
<feature type="non-terminal residue" evidence="1">
    <location>
        <position position="1"/>
    </location>
</feature>
<evidence type="ECO:0000313" key="2">
    <source>
        <dbReference type="Proteomes" id="UP001233999"/>
    </source>
</evidence>
<reference evidence="1" key="2">
    <citation type="submission" date="2023-05" db="EMBL/GenBank/DDBJ databases">
        <authorList>
            <person name="Fouks B."/>
        </authorList>
    </citation>
    <scope>NUCLEOTIDE SEQUENCE</scope>
    <source>
        <strain evidence="1">Stay&amp;Tobe</strain>
        <tissue evidence="1">Testes</tissue>
    </source>
</reference>
<comment type="caution">
    <text evidence="1">The sequence shown here is derived from an EMBL/GenBank/DDBJ whole genome shotgun (WGS) entry which is preliminary data.</text>
</comment>
<evidence type="ECO:0000313" key="1">
    <source>
        <dbReference type="EMBL" id="KAJ9601684.1"/>
    </source>
</evidence>
<reference evidence="1" key="1">
    <citation type="journal article" date="2023" name="IScience">
        <title>Live-bearing cockroach genome reveals convergent evolutionary mechanisms linked to viviparity in insects and beyond.</title>
        <authorList>
            <person name="Fouks B."/>
            <person name="Harrison M.C."/>
            <person name="Mikhailova A.A."/>
            <person name="Marchal E."/>
            <person name="English S."/>
            <person name="Carruthers M."/>
            <person name="Jennings E.C."/>
            <person name="Chiamaka E.L."/>
            <person name="Frigard R.A."/>
            <person name="Pippel M."/>
            <person name="Attardo G.M."/>
            <person name="Benoit J.B."/>
            <person name="Bornberg-Bauer E."/>
            <person name="Tobe S.S."/>
        </authorList>
    </citation>
    <scope>NUCLEOTIDE SEQUENCE</scope>
    <source>
        <strain evidence="1">Stay&amp;Tobe</strain>
    </source>
</reference>
<dbReference type="AlphaFoldDB" id="A0AAD8AM73"/>
<organism evidence="1 2">
    <name type="scientific">Diploptera punctata</name>
    <name type="common">Pacific beetle cockroach</name>
    <dbReference type="NCBI Taxonomy" id="6984"/>
    <lineage>
        <taxon>Eukaryota</taxon>
        <taxon>Metazoa</taxon>
        <taxon>Ecdysozoa</taxon>
        <taxon>Arthropoda</taxon>
        <taxon>Hexapoda</taxon>
        <taxon>Insecta</taxon>
        <taxon>Pterygota</taxon>
        <taxon>Neoptera</taxon>
        <taxon>Polyneoptera</taxon>
        <taxon>Dictyoptera</taxon>
        <taxon>Blattodea</taxon>
        <taxon>Blaberoidea</taxon>
        <taxon>Blaberidae</taxon>
        <taxon>Diplopterinae</taxon>
        <taxon>Diploptera</taxon>
    </lineage>
</organism>
<keyword evidence="2" id="KW-1185">Reference proteome</keyword>
<accession>A0AAD8AM73</accession>
<protein>
    <submittedName>
        <fullName evidence="1">Uncharacterized protein</fullName>
    </submittedName>
</protein>
<dbReference type="Proteomes" id="UP001233999">
    <property type="component" value="Unassembled WGS sequence"/>
</dbReference>